<dbReference type="PANTHER" id="PTHR35006">
    <property type="entry name" value="GLYOXALASE FAMILY PROTEIN (AFU_ORTHOLOGUE AFUA_5G14830)"/>
    <property type="match status" value="1"/>
</dbReference>
<name>A0A381V8P6_9ZZZZ</name>
<protein>
    <recommendedName>
        <fullName evidence="1">Glyoxalase/fosfomycin resistance/dioxygenase domain-containing protein</fullName>
    </recommendedName>
</protein>
<dbReference type="Pfam" id="PF00903">
    <property type="entry name" value="Glyoxalase"/>
    <property type="match status" value="1"/>
</dbReference>
<proteinExistence type="predicted"/>
<dbReference type="InterPro" id="IPR029068">
    <property type="entry name" value="Glyas_Bleomycin-R_OHBP_Dase"/>
</dbReference>
<dbReference type="SUPFAM" id="SSF54593">
    <property type="entry name" value="Glyoxalase/Bleomycin resistance protein/Dihydroxybiphenyl dioxygenase"/>
    <property type="match status" value="1"/>
</dbReference>
<dbReference type="EMBL" id="UINC01007922">
    <property type="protein sequence ID" value="SVA35683.1"/>
    <property type="molecule type" value="Genomic_DNA"/>
</dbReference>
<reference evidence="2" key="1">
    <citation type="submission" date="2018-05" db="EMBL/GenBank/DDBJ databases">
        <authorList>
            <person name="Lanie J.A."/>
            <person name="Ng W.-L."/>
            <person name="Kazmierczak K.M."/>
            <person name="Andrzejewski T.M."/>
            <person name="Davidsen T.M."/>
            <person name="Wayne K.J."/>
            <person name="Tettelin H."/>
            <person name="Glass J.I."/>
            <person name="Rusch D."/>
            <person name="Podicherti R."/>
            <person name="Tsui H.-C.T."/>
            <person name="Winkler M.E."/>
        </authorList>
    </citation>
    <scope>NUCLEOTIDE SEQUENCE</scope>
</reference>
<gene>
    <name evidence="2" type="ORF">METZ01_LOCUS88537</name>
</gene>
<dbReference type="AlphaFoldDB" id="A0A381V8P6"/>
<organism evidence="2">
    <name type="scientific">marine metagenome</name>
    <dbReference type="NCBI Taxonomy" id="408172"/>
    <lineage>
        <taxon>unclassified sequences</taxon>
        <taxon>metagenomes</taxon>
        <taxon>ecological metagenomes</taxon>
    </lineage>
</organism>
<accession>A0A381V8P6</accession>
<sequence length="127" mass="13960">MKGFVMIGTNDLESSAKFYDKLLDIIGLKAIYSDNKRIGYAHRDEDDVEFYVTKPANGDVATCGNGTQVSFSTDSREKVNNFHKVGMDIGGKNEGLPGIRPSGGDVYYAYVRDLDGNKICAYTNSEI</sequence>
<dbReference type="PANTHER" id="PTHR35006:SF1">
    <property type="entry name" value="BLL2941 PROTEIN"/>
    <property type="match status" value="1"/>
</dbReference>
<dbReference type="Gene3D" id="3.10.180.10">
    <property type="entry name" value="2,3-Dihydroxybiphenyl 1,2-Dioxygenase, domain 1"/>
    <property type="match status" value="1"/>
</dbReference>
<dbReference type="InterPro" id="IPR004360">
    <property type="entry name" value="Glyas_Fos-R_dOase_dom"/>
</dbReference>
<dbReference type="CDD" id="cd07262">
    <property type="entry name" value="VOC_like"/>
    <property type="match status" value="1"/>
</dbReference>
<evidence type="ECO:0000259" key="1">
    <source>
        <dbReference type="Pfam" id="PF00903"/>
    </source>
</evidence>
<evidence type="ECO:0000313" key="2">
    <source>
        <dbReference type="EMBL" id="SVA35683.1"/>
    </source>
</evidence>
<feature type="domain" description="Glyoxalase/fosfomycin resistance/dioxygenase" evidence="1">
    <location>
        <begin position="5"/>
        <end position="120"/>
    </location>
</feature>